<organism evidence="1 2">
    <name type="scientific">Prorocentrum cordatum</name>
    <dbReference type="NCBI Taxonomy" id="2364126"/>
    <lineage>
        <taxon>Eukaryota</taxon>
        <taxon>Sar</taxon>
        <taxon>Alveolata</taxon>
        <taxon>Dinophyceae</taxon>
        <taxon>Prorocentrales</taxon>
        <taxon>Prorocentraceae</taxon>
        <taxon>Prorocentrum</taxon>
    </lineage>
</organism>
<name>A0ABN9S3L9_9DINO</name>
<comment type="caution">
    <text evidence="1">The sequence shown here is derived from an EMBL/GenBank/DDBJ whole genome shotgun (WGS) entry which is preliminary data.</text>
</comment>
<dbReference type="Proteomes" id="UP001189429">
    <property type="component" value="Unassembled WGS sequence"/>
</dbReference>
<gene>
    <name evidence="1" type="ORF">PCOR1329_LOCUS24615</name>
</gene>
<proteinExistence type="predicted"/>
<feature type="non-terminal residue" evidence="1">
    <location>
        <position position="1"/>
    </location>
</feature>
<protein>
    <submittedName>
        <fullName evidence="1">Uncharacterized protein</fullName>
    </submittedName>
</protein>
<reference evidence="1" key="1">
    <citation type="submission" date="2023-10" db="EMBL/GenBank/DDBJ databases">
        <authorList>
            <person name="Chen Y."/>
            <person name="Shah S."/>
            <person name="Dougan E. K."/>
            <person name="Thang M."/>
            <person name="Chan C."/>
        </authorList>
    </citation>
    <scope>NUCLEOTIDE SEQUENCE [LARGE SCALE GENOMIC DNA]</scope>
</reference>
<evidence type="ECO:0000313" key="2">
    <source>
        <dbReference type="Proteomes" id="UP001189429"/>
    </source>
</evidence>
<evidence type="ECO:0000313" key="1">
    <source>
        <dbReference type="EMBL" id="CAK0824126.1"/>
    </source>
</evidence>
<dbReference type="EMBL" id="CAUYUJ010008498">
    <property type="protein sequence ID" value="CAK0824126.1"/>
    <property type="molecule type" value="Genomic_DNA"/>
</dbReference>
<keyword evidence="2" id="KW-1185">Reference proteome</keyword>
<sequence length="185" mass="21811">DTHTTDRRPCSAHDVTNELIPLKPECLVPRSRYIQKCAQFVHVKYDFEPTGEMDDIAIQIPPGDAMDVGVFMYQLHLKPFDYKYDCLPRYLDQIVKHNHCMQSSMVFSKALLYYAPYEPKGANELPDYIRIRSMIGKCVDEYWWKGNDMMKKFDPFISYEWRVRGGQQSQVRQRDVLPARRGHRA</sequence>
<accession>A0ABN9S3L9</accession>